<evidence type="ECO:0000256" key="4">
    <source>
        <dbReference type="ARBA" id="ARBA00023172"/>
    </source>
</evidence>
<keyword evidence="7" id="KW-1185">Reference proteome</keyword>
<dbReference type="Pfam" id="PF22022">
    <property type="entry name" value="Phage_int_M"/>
    <property type="match status" value="1"/>
</dbReference>
<dbReference type="InterPro" id="IPR053876">
    <property type="entry name" value="Phage_int_M"/>
</dbReference>
<dbReference type="Gene3D" id="1.10.150.130">
    <property type="match status" value="1"/>
</dbReference>
<keyword evidence="4" id="KW-0233">DNA recombination</keyword>
<sequence>MGIHTRNVLTVKQIASSKGKKLRDGGGLWLVTKGTGRYWALDYRIGGRRRQLGLGPLHSVTLAEAREKAQAAREMVRQGVDPIEHRHGVEAIETARAQDEIVTFGKYADSYIDDAVKSGRWRGKKTEARWRNLLETHAAPIRGKALSAIGVTEVLTALRPLWGIKQETAEKLREAIERVLDSARVEGKREGDNPARWKGNLEHVLHKPDALSRTTHHAAMPHADVPVFMIKLQSVDGFAARALEFAILTAARSGEARGATWAEIDFDKKIWTVPAERMKSGKPHRVALSDKAIKLLRDMQDVQINHLIFPGAKSKRPLSDAALGKALNSAGGEAYTPHGFRSTFRDWATDVAHAPREIAEAALSHAVGDSVERAYARSDALERRRELMEQWADFCGGEK</sequence>
<dbReference type="Proteomes" id="UP001163882">
    <property type="component" value="Chromosome"/>
</dbReference>
<evidence type="ECO:0000256" key="2">
    <source>
        <dbReference type="ARBA" id="ARBA00022908"/>
    </source>
</evidence>
<evidence type="ECO:0000259" key="5">
    <source>
        <dbReference type="PROSITE" id="PS51898"/>
    </source>
</evidence>
<keyword evidence="3" id="KW-0238">DNA-binding</keyword>
<proteinExistence type="inferred from homology"/>
<dbReference type="CDD" id="cd00801">
    <property type="entry name" value="INT_P4_C"/>
    <property type="match status" value="1"/>
</dbReference>
<dbReference type="SUPFAM" id="SSF56349">
    <property type="entry name" value="DNA breaking-rejoining enzymes"/>
    <property type="match status" value="1"/>
</dbReference>
<gene>
    <name evidence="6" type="ORF">OF122_11335</name>
</gene>
<reference evidence="6" key="1">
    <citation type="submission" date="2022-10" db="EMBL/GenBank/DDBJ databases">
        <title>YIM 151497 complete genome.</title>
        <authorList>
            <person name="Chen X."/>
        </authorList>
    </citation>
    <scope>NUCLEOTIDE SEQUENCE</scope>
    <source>
        <strain evidence="6">YIM 151497</strain>
    </source>
</reference>
<name>A0ABY6IJ91_9HYPH</name>
<feature type="domain" description="Tyr recombinase" evidence="5">
    <location>
        <begin position="206"/>
        <end position="389"/>
    </location>
</feature>
<evidence type="ECO:0000256" key="3">
    <source>
        <dbReference type="ARBA" id="ARBA00023125"/>
    </source>
</evidence>
<evidence type="ECO:0000313" key="6">
    <source>
        <dbReference type="EMBL" id="UYQ70667.1"/>
    </source>
</evidence>
<dbReference type="InterPro" id="IPR010998">
    <property type="entry name" value="Integrase_recombinase_N"/>
</dbReference>
<protein>
    <submittedName>
        <fullName evidence="6">Tyrosine-type recombinase/integrase</fullName>
    </submittedName>
</protein>
<dbReference type="InterPro" id="IPR013762">
    <property type="entry name" value="Integrase-like_cat_sf"/>
</dbReference>
<dbReference type="InterPro" id="IPR038488">
    <property type="entry name" value="Integrase_DNA-bd_sf"/>
</dbReference>
<evidence type="ECO:0000256" key="1">
    <source>
        <dbReference type="ARBA" id="ARBA00008857"/>
    </source>
</evidence>
<dbReference type="InterPro" id="IPR050808">
    <property type="entry name" value="Phage_Integrase"/>
</dbReference>
<dbReference type="InterPro" id="IPR025166">
    <property type="entry name" value="Integrase_DNA_bind_dom"/>
</dbReference>
<organism evidence="6 7">
    <name type="scientific">Pelagibacterium flavum</name>
    <dbReference type="NCBI Taxonomy" id="2984530"/>
    <lineage>
        <taxon>Bacteria</taxon>
        <taxon>Pseudomonadati</taxon>
        <taxon>Pseudomonadota</taxon>
        <taxon>Alphaproteobacteria</taxon>
        <taxon>Hyphomicrobiales</taxon>
        <taxon>Devosiaceae</taxon>
        <taxon>Pelagibacterium</taxon>
    </lineage>
</organism>
<dbReference type="RefSeq" id="WP_264224356.1">
    <property type="nucleotide sequence ID" value="NZ_CP107716.1"/>
</dbReference>
<dbReference type="Gene3D" id="1.10.443.10">
    <property type="entry name" value="Intergrase catalytic core"/>
    <property type="match status" value="1"/>
</dbReference>
<keyword evidence="2" id="KW-0229">DNA integration</keyword>
<dbReference type="PANTHER" id="PTHR30629">
    <property type="entry name" value="PROPHAGE INTEGRASE"/>
    <property type="match status" value="1"/>
</dbReference>
<dbReference type="PROSITE" id="PS51898">
    <property type="entry name" value="TYR_RECOMBINASE"/>
    <property type="match status" value="1"/>
</dbReference>
<dbReference type="InterPro" id="IPR011010">
    <property type="entry name" value="DNA_brk_join_enz"/>
</dbReference>
<comment type="similarity">
    <text evidence="1">Belongs to the 'phage' integrase family.</text>
</comment>
<dbReference type="Pfam" id="PF00589">
    <property type="entry name" value="Phage_integrase"/>
    <property type="match status" value="1"/>
</dbReference>
<accession>A0ABY6IJ91</accession>
<dbReference type="EMBL" id="CP107716">
    <property type="protein sequence ID" value="UYQ70667.1"/>
    <property type="molecule type" value="Genomic_DNA"/>
</dbReference>
<dbReference type="Pfam" id="PF13356">
    <property type="entry name" value="Arm-DNA-bind_3"/>
    <property type="match status" value="1"/>
</dbReference>
<dbReference type="Gene3D" id="3.30.160.390">
    <property type="entry name" value="Integrase, DNA-binding domain"/>
    <property type="match status" value="1"/>
</dbReference>
<dbReference type="InterPro" id="IPR002104">
    <property type="entry name" value="Integrase_catalytic"/>
</dbReference>
<dbReference type="PANTHER" id="PTHR30629:SF2">
    <property type="entry name" value="PROPHAGE INTEGRASE INTS-RELATED"/>
    <property type="match status" value="1"/>
</dbReference>
<evidence type="ECO:0000313" key="7">
    <source>
        <dbReference type="Proteomes" id="UP001163882"/>
    </source>
</evidence>